<feature type="domain" description="Major facilitator superfamily (MFS) profile" evidence="7">
    <location>
        <begin position="161"/>
        <end position="394"/>
    </location>
</feature>
<gene>
    <name evidence="8" type="ORF">F0L16_18015</name>
</gene>
<feature type="transmembrane region" description="Helical" evidence="6">
    <location>
        <begin position="9"/>
        <end position="33"/>
    </location>
</feature>
<evidence type="ECO:0000256" key="1">
    <source>
        <dbReference type="ARBA" id="ARBA00004651"/>
    </source>
</evidence>
<keyword evidence="2" id="KW-1003">Cell membrane</keyword>
<dbReference type="Proteomes" id="UP000322184">
    <property type="component" value="Unassembled WGS sequence"/>
</dbReference>
<reference evidence="8 9" key="1">
    <citation type="submission" date="2019-09" db="EMBL/GenBank/DDBJ databases">
        <title>Whole genome sequence of Photorhabdus heterorhabditis strain ETL (Enterobacteriales: Enterobacteriaceae) a bacterial symbiont of Heterorhabditis zealandica strain ETL (Rhabditida: Heterorhabditidae).</title>
        <authorList>
            <person name="Lulamba T.E."/>
            <person name="Serepa-Dlamini M.H."/>
        </authorList>
    </citation>
    <scope>NUCLEOTIDE SEQUENCE [LARGE SCALE GENOMIC DNA]</scope>
    <source>
        <strain evidence="8 9">ETL</strain>
    </source>
</reference>
<comment type="caution">
    <text evidence="8">The sequence shown here is derived from an EMBL/GenBank/DDBJ whole genome shotgun (WGS) entry which is preliminary data.</text>
</comment>
<evidence type="ECO:0000256" key="4">
    <source>
        <dbReference type="ARBA" id="ARBA00022989"/>
    </source>
</evidence>
<dbReference type="Gene3D" id="1.20.1250.20">
    <property type="entry name" value="MFS general substrate transporter like domains"/>
    <property type="match status" value="1"/>
</dbReference>
<keyword evidence="5 6" id="KW-0472">Membrane</keyword>
<evidence type="ECO:0000256" key="5">
    <source>
        <dbReference type="ARBA" id="ARBA00023136"/>
    </source>
</evidence>
<dbReference type="EMBL" id="VTUW01000045">
    <property type="protein sequence ID" value="KAA1179780.1"/>
    <property type="molecule type" value="Genomic_DNA"/>
</dbReference>
<evidence type="ECO:0000256" key="3">
    <source>
        <dbReference type="ARBA" id="ARBA00022692"/>
    </source>
</evidence>
<evidence type="ECO:0000256" key="6">
    <source>
        <dbReference type="SAM" id="Phobius"/>
    </source>
</evidence>
<proteinExistence type="predicted"/>
<feature type="transmembrane region" description="Helical" evidence="6">
    <location>
        <begin position="339"/>
        <end position="357"/>
    </location>
</feature>
<dbReference type="InterPro" id="IPR011701">
    <property type="entry name" value="MFS"/>
</dbReference>
<comment type="subcellular location">
    <subcellularLocation>
        <location evidence="1">Cell membrane</location>
        <topology evidence="1">Multi-pass membrane protein</topology>
    </subcellularLocation>
</comment>
<evidence type="ECO:0000256" key="2">
    <source>
        <dbReference type="ARBA" id="ARBA00022475"/>
    </source>
</evidence>
<dbReference type="InterPro" id="IPR036259">
    <property type="entry name" value="MFS_trans_sf"/>
</dbReference>
<dbReference type="PROSITE" id="PS50850">
    <property type="entry name" value="MFS"/>
    <property type="match status" value="1"/>
</dbReference>
<feature type="transmembrane region" description="Helical" evidence="6">
    <location>
        <begin position="97"/>
        <end position="119"/>
    </location>
</feature>
<dbReference type="GO" id="GO:0005886">
    <property type="term" value="C:plasma membrane"/>
    <property type="evidence" value="ECO:0007669"/>
    <property type="project" value="UniProtKB-SubCell"/>
</dbReference>
<feature type="transmembrane region" description="Helical" evidence="6">
    <location>
        <begin position="163"/>
        <end position="186"/>
    </location>
</feature>
<keyword evidence="3 6" id="KW-0812">Transmembrane</keyword>
<dbReference type="STRING" id="880156.AM629_14305"/>
<feature type="transmembrane region" description="Helical" evidence="6">
    <location>
        <begin position="242"/>
        <end position="260"/>
    </location>
</feature>
<accession>A0A5B0VYG5</accession>
<evidence type="ECO:0000259" key="7">
    <source>
        <dbReference type="PROSITE" id="PS50850"/>
    </source>
</evidence>
<organism evidence="8 9">
    <name type="scientific">Photorhabdus heterorhabditis</name>
    <dbReference type="NCBI Taxonomy" id="880156"/>
    <lineage>
        <taxon>Bacteria</taxon>
        <taxon>Pseudomonadati</taxon>
        <taxon>Pseudomonadota</taxon>
        <taxon>Gammaproteobacteria</taxon>
        <taxon>Enterobacterales</taxon>
        <taxon>Morganellaceae</taxon>
        <taxon>Photorhabdus</taxon>
    </lineage>
</organism>
<dbReference type="RefSeq" id="WP_149617350.1">
    <property type="nucleotide sequence ID" value="NZ_CAWPFF010000087.1"/>
</dbReference>
<feature type="transmembrane region" description="Helical" evidence="6">
    <location>
        <begin position="207"/>
        <end position="230"/>
    </location>
</feature>
<feature type="transmembrane region" description="Helical" evidence="6">
    <location>
        <begin position="140"/>
        <end position="157"/>
    </location>
</feature>
<dbReference type="Pfam" id="PF07690">
    <property type="entry name" value="MFS_1"/>
    <property type="match status" value="1"/>
</dbReference>
<feature type="transmembrane region" description="Helical" evidence="6">
    <location>
        <begin position="39"/>
        <end position="61"/>
    </location>
</feature>
<feature type="transmembrane region" description="Helical" evidence="6">
    <location>
        <begin position="363"/>
        <end position="388"/>
    </location>
</feature>
<feature type="transmembrane region" description="Helical" evidence="6">
    <location>
        <begin position="300"/>
        <end position="327"/>
    </location>
</feature>
<evidence type="ECO:0000313" key="8">
    <source>
        <dbReference type="EMBL" id="KAA1179780.1"/>
    </source>
</evidence>
<feature type="transmembrane region" description="Helical" evidence="6">
    <location>
        <begin position="267"/>
        <end position="288"/>
    </location>
</feature>
<dbReference type="InterPro" id="IPR020846">
    <property type="entry name" value="MFS_dom"/>
</dbReference>
<name>A0A5B0VYG5_9GAMM</name>
<feature type="transmembrane region" description="Helical" evidence="6">
    <location>
        <begin position="73"/>
        <end position="91"/>
    </location>
</feature>
<protein>
    <submittedName>
        <fullName evidence="8">MFS transporter</fullName>
    </submittedName>
</protein>
<dbReference type="AlphaFoldDB" id="A0A5B0VYG5"/>
<evidence type="ECO:0000313" key="9">
    <source>
        <dbReference type="Proteomes" id="UP000322184"/>
    </source>
</evidence>
<dbReference type="SUPFAM" id="SSF103473">
    <property type="entry name" value="MFS general substrate transporter"/>
    <property type="match status" value="1"/>
</dbReference>
<dbReference type="PANTHER" id="PTHR23513">
    <property type="entry name" value="INTEGRAL MEMBRANE EFFLUX PROTEIN-RELATED"/>
    <property type="match status" value="1"/>
</dbReference>
<keyword evidence="4 6" id="KW-1133">Transmembrane helix</keyword>
<sequence>MMDRQFCKLILASSGNSFTLYLEMIISFTLITYHWNGGAIYSSLYTISYAVSLLFLTPYVSSFVDENIKPKKYIIIISLLCGVITTFQYNIDDINIYILYSFIKNILRLFLGPSNFLILKNISTKKFEKNFSYWQVLFQIYKMLAPLFLGFILIYYLTKQILILISMLYFISAVLYVFVSEPLIDVNRKKNKISLINYFNIMKDNKILFSFIVISTLTCFGYLSDSLIALSFMEQGFNGSHYSFAMCLSGVSGVLIGLVFGKYKINISLNIMLFSFFLWGLGYLLIGITNQFNDSFPDEINLFLMFLAMVIIGIGSSMNNIIVTIYMQKFATNDNSAKIFGLTSISVGFSMFIGPLIGSTISYFFSASIVFFATFIGIFSTIIVVILINRKSTS</sequence>
<dbReference type="PANTHER" id="PTHR23513:SF6">
    <property type="entry name" value="MAJOR FACILITATOR SUPERFAMILY ASSOCIATED DOMAIN-CONTAINING PROTEIN"/>
    <property type="match status" value="1"/>
</dbReference>
<dbReference type="GO" id="GO:0022857">
    <property type="term" value="F:transmembrane transporter activity"/>
    <property type="evidence" value="ECO:0007669"/>
    <property type="project" value="InterPro"/>
</dbReference>